<protein>
    <submittedName>
        <fullName evidence="2">Uncharacterized protein</fullName>
    </submittedName>
</protein>
<dbReference type="AlphaFoldDB" id="A0ABC8ARZ5"/>
<name>A0ABC8ARZ5_9NOCA</name>
<dbReference type="EMBL" id="CP017839">
    <property type="protein sequence ID" value="APA96878.1"/>
    <property type="molecule type" value="Genomic_DNA"/>
</dbReference>
<dbReference type="KEGG" id="nsr:NS506_02818"/>
<gene>
    <name evidence="2" type="ORF">NS506_02818</name>
</gene>
<evidence type="ECO:0000313" key="2">
    <source>
        <dbReference type="EMBL" id="APA96878.1"/>
    </source>
</evidence>
<proteinExistence type="predicted"/>
<evidence type="ECO:0000313" key="3">
    <source>
        <dbReference type="Proteomes" id="UP000180166"/>
    </source>
</evidence>
<organism evidence="2 3">
    <name type="scientific">Nocardia seriolae</name>
    <dbReference type="NCBI Taxonomy" id="37332"/>
    <lineage>
        <taxon>Bacteria</taxon>
        <taxon>Bacillati</taxon>
        <taxon>Actinomycetota</taxon>
        <taxon>Actinomycetes</taxon>
        <taxon>Mycobacteriales</taxon>
        <taxon>Nocardiaceae</taxon>
        <taxon>Nocardia</taxon>
    </lineage>
</organism>
<feature type="compositionally biased region" description="Polar residues" evidence="1">
    <location>
        <begin position="175"/>
        <end position="194"/>
    </location>
</feature>
<sequence>MDSRPRRSDRNSVLVGDERRPDVVGRGRDGRHRLVGRVEPQQRLHRRRCLQPHVQSGTEHQHRRTDRLRGRDRGEGACLGPAQPGRDRVGEHGEEADFLGGEGPGRTVAPQIQPGPAAESIPEHQGRNVCHAERGLCLAPERGRGQISVRRPIQGADGCARRDHVGPAIDPGEIAQTSEPGQIRPAQTGNVGQRRSTDPGHRIGQQPGVRVERDDPPDFGQHLFAQHFRGEGAGAEPVDGLPRQDHPRGHEFRICPDRTVARTHRSVRRYPRNSGWDAACERRTLIPCSPCISPMRSPTTTPGKPRSTATTGYVATMACWRTG</sequence>
<accession>A0ABC8ARZ5</accession>
<evidence type="ECO:0000256" key="1">
    <source>
        <dbReference type="SAM" id="MobiDB-lite"/>
    </source>
</evidence>
<reference evidence="2 3" key="1">
    <citation type="submission" date="2016-10" db="EMBL/GenBank/DDBJ databases">
        <title>Genome sequence of Nocardia seriolae strain EM150506, isolated from Anguila japonica.</title>
        <authorList>
            <person name="Han H.-J."/>
        </authorList>
    </citation>
    <scope>NUCLEOTIDE SEQUENCE [LARGE SCALE GENOMIC DNA]</scope>
    <source>
        <strain evidence="2 3">EM150506</strain>
    </source>
</reference>
<feature type="region of interest" description="Disordered" evidence="1">
    <location>
        <begin position="1"/>
        <end position="93"/>
    </location>
</feature>
<feature type="region of interest" description="Disordered" evidence="1">
    <location>
        <begin position="157"/>
        <end position="215"/>
    </location>
</feature>
<dbReference type="Proteomes" id="UP000180166">
    <property type="component" value="Chromosome"/>
</dbReference>
<feature type="compositionally biased region" description="Basic and acidic residues" evidence="1">
    <location>
        <begin position="1"/>
        <end position="28"/>
    </location>
</feature>